<dbReference type="AlphaFoldDB" id="A0A158EXR4"/>
<feature type="chain" id="PRO_5008501442" evidence="2">
    <location>
        <begin position="27"/>
        <end position="126"/>
    </location>
</feature>
<gene>
    <name evidence="3" type="ORF">AWB69_00361</name>
</gene>
<dbReference type="OrthoDB" id="9800666at2"/>
<dbReference type="GO" id="GO:0043448">
    <property type="term" value="P:alkane catabolic process"/>
    <property type="evidence" value="ECO:0007669"/>
    <property type="project" value="TreeGrafter"/>
</dbReference>
<name>A0A158EXR4_9BURK</name>
<feature type="signal peptide" evidence="2">
    <location>
        <begin position="1"/>
        <end position="26"/>
    </location>
</feature>
<sequence>MRIRIPMLAAAVAASLTAAISLSAHATPPMAAGGMYTDAKGMTLYTFDKDPASGPSACSGGCAQAWPAAMADSSDKPQGDWTMRPTADGGNQWAYKGKRVYRFAKDQKPGDANGDNFKDVWHTVKQ</sequence>
<feature type="compositionally biased region" description="Basic and acidic residues" evidence="1">
    <location>
        <begin position="116"/>
        <end position="126"/>
    </location>
</feature>
<keyword evidence="3" id="KW-0449">Lipoprotein</keyword>
<feature type="region of interest" description="Disordered" evidence="1">
    <location>
        <begin position="70"/>
        <end position="91"/>
    </location>
</feature>
<reference evidence="3 4" key="1">
    <citation type="submission" date="2016-01" db="EMBL/GenBank/DDBJ databases">
        <authorList>
            <person name="Oliw E.H."/>
        </authorList>
    </citation>
    <scope>NUCLEOTIDE SEQUENCE [LARGE SCALE GENOMIC DNA]</scope>
    <source>
        <strain evidence="3">LMG 27134</strain>
    </source>
</reference>
<dbReference type="Proteomes" id="UP000054683">
    <property type="component" value="Unassembled WGS sequence"/>
</dbReference>
<protein>
    <submittedName>
        <fullName evidence="3">Lipoprotein</fullName>
    </submittedName>
</protein>
<dbReference type="InterPro" id="IPR014558">
    <property type="entry name" value="UCP029720"/>
</dbReference>
<keyword evidence="2" id="KW-0732">Signal</keyword>
<evidence type="ECO:0000256" key="2">
    <source>
        <dbReference type="SAM" id="SignalP"/>
    </source>
</evidence>
<proteinExistence type="predicted"/>
<accession>A0A158EXR4</accession>
<organism evidence="3 4">
    <name type="scientific">Caballeronia udeis</name>
    <dbReference type="NCBI Taxonomy" id="1232866"/>
    <lineage>
        <taxon>Bacteria</taxon>
        <taxon>Pseudomonadati</taxon>
        <taxon>Pseudomonadota</taxon>
        <taxon>Betaproteobacteria</taxon>
        <taxon>Burkholderiales</taxon>
        <taxon>Burkholderiaceae</taxon>
        <taxon>Caballeronia</taxon>
    </lineage>
</organism>
<dbReference type="InterPro" id="IPR005297">
    <property type="entry name" value="Lipoprotein_repeat"/>
</dbReference>
<evidence type="ECO:0000313" key="3">
    <source>
        <dbReference type="EMBL" id="SAL12293.1"/>
    </source>
</evidence>
<dbReference type="PIRSF" id="PIRSF029720">
    <property type="entry name" value="UCP029720"/>
    <property type="match status" value="1"/>
</dbReference>
<feature type="region of interest" description="Disordered" evidence="1">
    <location>
        <begin position="106"/>
        <end position="126"/>
    </location>
</feature>
<dbReference type="PANTHER" id="PTHR39335">
    <property type="entry name" value="BLL4220 PROTEIN"/>
    <property type="match status" value="1"/>
</dbReference>
<dbReference type="Pfam" id="PF03640">
    <property type="entry name" value="Lipoprotein_15"/>
    <property type="match status" value="2"/>
</dbReference>
<dbReference type="RefSeq" id="WP_062081469.1">
    <property type="nucleotide sequence ID" value="NZ_FCOK02000002.1"/>
</dbReference>
<dbReference type="PANTHER" id="PTHR39335:SF1">
    <property type="entry name" value="BLL4220 PROTEIN"/>
    <property type="match status" value="1"/>
</dbReference>
<dbReference type="EMBL" id="FCOK02000002">
    <property type="protein sequence ID" value="SAL12293.1"/>
    <property type="molecule type" value="Genomic_DNA"/>
</dbReference>
<evidence type="ECO:0000313" key="4">
    <source>
        <dbReference type="Proteomes" id="UP000054683"/>
    </source>
</evidence>
<evidence type="ECO:0000256" key="1">
    <source>
        <dbReference type="SAM" id="MobiDB-lite"/>
    </source>
</evidence>